<protein>
    <submittedName>
        <fullName evidence="1">Uncharacterized protein</fullName>
    </submittedName>
</protein>
<dbReference type="Proteomes" id="UP000036520">
    <property type="component" value="Chromosome"/>
</dbReference>
<name>A0A0H4PBQ4_9BACT</name>
<accession>A0A0H4PBQ4</accession>
<dbReference type="KEGG" id="camu:CA2015_0779"/>
<dbReference type="OrthoDB" id="9092598at2"/>
<dbReference type="AlphaFoldDB" id="A0A0H4PBQ4"/>
<evidence type="ECO:0000313" key="2">
    <source>
        <dbReference type="Proteomes" id="UP000036520"/>
    </source>
</evidence>
<dbReference type="RefSeq" id="WP_048640697.1">
    <property type="nucleotide sequence ID" value="NZ_CP012040.1"/>
</dbReference>
<gene>
    <name evidence="1" type="ORF">CA2015_0779</name>
</gene>
<evidence type="ECO:0000313" key="1">
    <source>
        <dbReference type="EMBL" id="AKP50238.1"/>
    </source>
</evidence>
<dbReference type="STRING" id="320787.CA2015_0779"/>
<dbReference type="InterPro" id="IPR046901">
    <property type="entry name" value="ABC-3C_MC5"/>
</dbReference>
<organism evidence="1 2">
    <name type="scientific">Cyclobacterium amurskyense</name>
    <dbReference type="NCBI Taxonomy" id="320787"/>
    <lineage>
        <taxon>Bacteria</taxon>
        <taxon>Pseudomonadati</taxon>
        <taxon>Bacteroidota</taxon>
        <taxon>Cytophagia</taxon>
        <taxon>Cytophagales</taxon>
        <taxon>Cyclobacteriaceae</taxon>
        <taxon>Cyclobacterium</taxon>
    </lineage>
</organism>
<reference evidence="1 2" key="1">
    <citation type="submission" date="2015-07" db="EMBL/GenBank/DDBJ databases">
        <authorList>
            <person name="Kim K.M."/>
        </authorList>
    </citation>
    <scope>NUCLEOTIDE SEQUENCE [LARGE SCALE GENOMIC DNA]</scope>
    <source>
        <strain evidence="1 2">KCTC 12363</strain>
    </source>
</reference>
<proteinExistence type="predicted"/>
<keyword evidence="2" id="KW-1185">Reference proteome</keyword>
<sequence>MIVYQPAYDLYHSVYRLVKLLSFFHRGEFVEIDRLRIWDYYFLYPNRLKYVKLKLEEKDIKELIKNYILRPDNPYELIFDDRKMFEKIRPYQMSAIKYLASIGVINKDYLKENKVTKISEDVFRKINEELETMTVQEDNTLKLLTSHFFLVPLYGKDGLKEKTNLLESRYDG</sequence>
<dbReference type="Pfam" id="PF20291">
    <property type="entry name" value="MC5"/>
    <property type="match status" value="1"/>
</dbReference>
<dbReference type="EMBL" id="CP012040">
    <property type="protein sequence ID" value="AKP50238.1"/>
    <property type="molecule type" value="Genomic_DNA"/>
</dbReference>